<gene>
    <name evidence="10" type="ORF">RND81_06G178900</name>
</gene>
<evidence type="ECO:0000313" key="10">
    <source>
        <dbReference type="EMBL" id="KAK9715642.1"/>
    </source>
</evidence>
<dbReference type="InterPro" id="IPR013955">
    <property type="entry name" value="Rep_factor-A_C"/>
</dbReference>
<dbReference type="GO" id="GO:0008270">
    <property type="term" value="F:zinc ion binding"/>
    <property type="evidence" value="ECO:0007669"/>
    <property type="project" value="UniProtKB-KW"/>
</dbReference>
<keyword evidence="3" id="KW-0863">Zinc-finger</keyword>
<dbReference type="CDD" id="cd04476">
    <property type="entry name" value="RPA1_DBD_C"/>
    <property type="match status" value="1"/>
</dbReference>
<evidence type="ECO:0000259" key="7">
    <source>
        <dbReference type="Pfam" id="PF02721"/>
    </source>
</evidence>
<accession>A0AAW1KCV4</accession>
<evidence type="ECO:0000313" key="11">
    <source>
        <dbReference type="Proteomes" id="UP001443914"/>
    </source>
</evidence>
<dbReference type="CDD" id="cd04480">
    <property type="entry name" value="RPA1_DBD_A_like"/>
    <property type="match status" value="1"/>
</dbReference>
<keyword evidence="4" id="KW-0862">Zinc</keyword>
<proteinExistence type="inferred from homology"/>
<evidence type="ECO:0000256" key="1">
    <source>
        <dbReference type="ARBA" id="ARBA00005690"/>
    </source>
</evidence>
<evidence type="ECO:0000256" key="2">
    <source>
        <dbReference type="ARBA" id="ARBA00022723"/>
    </source>
</evidence>
<dbReference type="Gene3D" id="2.40.50.140">
    <property type="entry name" value="Nucleic acid-binding proteins"/>
    <property type="match status" value="3"/>
</dbReference>
<dbReference type="PANTHER" id="PTHR47165">
    <property type="entry name" value="OS03G0429900 PROTEIN"/>
    <property type="match status" value="1"/>
</dbReference>
<evidence type="ECO:0000256" key="4">
    <source>
        <dbReference type="ARBA" id="ARBA00022833"/>
    </source>
</evidence>
<dbReference type="InterPro" id="IPR047192">
    <property type="entry name" value="Euk_RPA1_DBD_C"/>
</dbReference>
<dbReference type="Pfam" id="PF02721">
    <property type="entry name" value="DUF223"/>
    <property type="match status" value="1"/>
</dbReference>
<dbReference type="InterPro" id="IPR003871">
    <property type="entry name" value="RFA1B/D_OB_1st"/>
</dbReference>
<feature type="region of interest" description="Disordered" evidence="6">
    <location>
        <begin position="440"/>
        <end position="494"/>
    </location>
</feature>
<dbReference type="Pfam" id="PF08646">
    <property type="entry name" value="Rep_fac-A_C"/>
    <property type="match status" value="1"/>
</dbReference>
<evidence type="ECO:0000256" key="5">
    <source>
        <dbReference type="ARBA" id="ARBA00023125"/>
    </source>
</evidence>
<dbReference type="SUPFAM" id="SSF50249">
    <property type="entry name" value="Nucleic acid-binding proteins"/>
    <property type="match status" value="3"/>
</dbReference>
<dbReference type="EMBL" id="JBDFQZ010000006">
    <property type="protein sequence ID" value="KAK9715642.1"/>
    <property type="molecule type" value="Genomic_DNA"/>
</dbReference>
<reference evidence="10" key="1">
    <citation type="submission" date="2024-03" db="EMBL/GenBank/DDBJ databases">
        <title>WGS assembly of Saponaria officinalis var. Norfolk2.</title>
        <authorList>
            <person name="Jenkins J."/>
            <person name="Shu S."/>
            <person name="Grimwood J."/>
            <person name="Barry K."/>
            <person name="Goodstein D."/>
            <person name="Schmutz J."/>
            <person name="Leebens-Mack J."/>
            <person name="Osbourn A."/>
        </authorList>
    </citation>
    <scope>NUCLEOTIDE SEQUENCE [LARGE SCALE GENOMIC DNA]</scope>
    <source>
        <strain evidence="10">JIC</strain>
    </source>
</reference>
<comment type="similarity">
    <text evidence="1">Belongs to the replication factor A protein 1 family.</text>
</comment>
<keyword evidence="5" id="KW-0238">DNA-binding</keyword>
<organism evidence="10 11">
    <name type="scientific">Saponaria officinalis</name>
    <name type="common">Common soapwort</name>
    <name type="synonym">Lychnis saponaria</name>
    <dbReference type="NCBI Taxonomy" id="3572"/>
    <lineage>
        <taxon>Eukaryota</taxon>
        <taxon>Viridiplantae</taxon>
        <taxon>Streptophyta</taxon>
        <taxon>Embryophyta</taxon>
        <taxon>Tracheophyta</taxon>
        <taxon>Spermatophyta</taxon>
        <taxon>Magnoliopsida</taxon>
        <taxon>eudicotyledons</taxon>
        <taxon>Gunneridae</taxon>
        <taxon>Pentapetalae</taxon>
        <taxon>Caryophyllales</taxon>
        <taxon>Caryophyllaceae</taxon>
        <taxon>Caryophylleae</taxon>
        <taxon>Saponaria</taxon>
    </lineage>
</organism>
<protein>
    <recommendedName>
        <fullName evidence="12">Replication protein A subunit</fullName>
    </recommendedName>
</protein>
<dbReference type="InterPro" id="IPR012340">
    <property type="entry name" value="NA-bd_OB-fold"/>
</dbReference>
<feature type="compositionally biased region" description="Basic and acidic residues" evidence="6">
    <location>
        <begin position="456"/>
        <end position="473"/>
    </location>
</feature>
<dbReference type="InterPro" id="IPR031657">
    <property type="entry name" value="REPA_OB_2"/>
</dbReference>
<evidence type="ECO:0000259" key="8">
    <source>
        <dbReference type="Pfam" id="PF08646"/>
    </source>
</evidence>
<comment type="caution">
    <text evidence="10">The sequence shown here is derived from an EMBL/GenBank/DDBJ whole genome shotgun (WGS) entry which is preliminary data.</text>
</comment>
<evidence type="ECO:0000259" key="9">
    <source>
        <dbReference type="Pfam" id="PF16900"/>
    </source>
</evidence>
<evidence type="ECO:0000256" key="3">
    <source>
        <dbReference type="ARBA" id="ARBA00022771"/>
    </source>
</evidence>
<dbReference type="PANTHER" id="PTHR47165:SF4">
    <property type="entry name" value="OS03G0429900 PROTEIN"/>
    <property type="match status" value="1"/>
</dbReference>
<evidence type="ECO:0008006" key="12">
    <source>
        <dbReference type="Google" id="ProtNLM"/>
    </source>
</evidence>
<sequence>MAPKIATVATLTPSKARYQLIARVTRIWEVAGNEDGKPYSLDMILLDQEGNHIHATIPRRLINNYSEMVKEGIIYKIQHFEVATTARSYRPVTSTTNIIKWTPFTSIIEDKQNRPIANHKFEFHPLDNLAERTNKVDYLIDVIGLLTTIEEKTKTTTSKGETQLRHIHIVNERKKSVRVTLWGNTADLIDENAAMDDPEDKVIIITSAKVVDYKGENQLQSTYATKVYLNLDTTETNRLKQRDDKPRQVTFIANENPEAEVPEQKTITELIEMDMPNEEQQFLCKGVITEVRTDVEWRYLSCTTCKSGLNEERKCHKCNNKIDYPTQRYRIMAIISDGTAAVNIVIFNKEAEKVIGKPIGKLLDISEKEEGKEQVYEILRQCEGKQYTFKVKVAVSKYNNERELKVQKTITIDEQYKELKANYKKENEDTTDPNSVAMANQEEMAQKQMQEVAQPTEDKDTKKLNKQELDRCGGKGNTSTTQTKRKREDTTHNE</sequence>
<evidence type="ECO:0000256" key="6">
    <source>
        <dbReference type="SAM" id="MobiDB-lite"/>
    </source>
</evidence>
<dbReference type="AlphaFoldDB" id="A0AAW1KCV4"/>
<dbReference type="Proteomes" id="UP001443914">
    <property type="component" value="Unassembled WGS sequence"/>
</dbReference>
<dbReference type="GO" id="GO:0003677">
    <property type="term" value="F:DNA binding"/>
    <property type="evidence" value="ECO:0007669"/>
    <property type="project" value="UniProtKB-KW"/>
</dbReference>
<feature type="domain" description="Replication protein A OB" evidence="9">
    <location>
        <begin position="135"/>
        <end position="227"/>
    </location>
</feature>
<name>A0AAW1KCV4_SAPOF</name>
<keyword evidence="2" id="KW-0479">Metal-binding</keyword>
<keyword evidence="11" id="KW-1185">Reference proteome</keyword>
<dbReference type="Pfam" id="PF16900">
    <property type="entry name" value="REPA_OB_2"/>
    <property type="match status" value="1"/>
</dbReference>
<feature type="domain" description="Replication protein A 70 kDa DNA-binding subunit B/D first OB fold" evidence="7">
    <location>
        <begin position="7"/>
        <end position="95"/>
    </location>
</feature>
<feature type="domain" description="Replication factor A C-terminal" evidence="8">
    <location>
        <begin position="282"/>
        <end position="408"/>
    </location>
</feature>